<dbReference type="PANTHER" id="PTHR31126">
    <property type="entry name" value="TYROSINE-PROTEIN PHOSPHATASE"/>
    <property type="match status" value="1"/>
</dbReference>
<evidence type="ECO:0000313" key="3">
    <source>
        <dbReference type="Proteomes" id="UP001185092"/>
    </source>
</evidence>
<evidence type="ECO:0000256" key="1">
    <source>
        <dbReference type="ARBA" id="ARBA00009580"/>
    </source>
</evidence>
<dbReference type="InterPro" id="IPR016130">
    <property type="entry name" value="Tyr_Pase_AS"/>
</dbReference>
<protein>
    <submittedName>
        <fullName evidence="2">Protein-tyrosine phosphatase</fullName>
        <ecNumber evidence="2">3.1.3.48</ecNumber>
    </submittedName>
</protein>
<gene>
    <name evidence="2" type="ORF">HNQ88_001228</name>
</gene>
<dbReference type="RefSeq" id="WP_309937726.1">
    <property type="nucleotide sequence ID" value="NZ_AP025305.1"/>
</dbReference>
<keyword evidence="2" id="KW-0378">Hydrolase</keyword>
<dbReference type="SUPFAM" id="SSF52799">
    <property type="entry name" value="(Phosphotyrosine protein) phosphatases II"/>
    <property type="match status" value="1"/>
</dbReference>
<dbReference type="Proteomes" id="UP001185092">
    <property type="component" value="Unassembled WGS sequence"/>
</dbReference>
<dbReference type="Gene3D" id="3.90.190.10">
    <property type="entry name" value="Protein tyrosine phosphatase superfamily"/>
    <property type="match status" value="1"/>
</dbReference>
<organism evidence="2 3">
    <name type="scientific">Aureibacter tunicatorum</name>
    <dbReference type="NCBI Taxonomy" id="866807"/>
    <lineage>
        <taxon>Bacteria</taxon>
        <taxon>Pseudomonadati</taxon>
        <taxon>Bacteroidota</taxon>
        <taxon>Cytophagia</taxon>
        <taxon>Cytophagales</taxon>
        <taxon>Persicobacteraceae</taxon>
        <taxon>Aureibacter</taxon>
    </lineage>
</organism>
<dbReference type="Pfam" id="PF13350">
    <property type="entry name" value="Y_phosphatase3"/>
    <property type="match status" value="1"/>
</dbReference>
<dbReference type="EMBL" id="JAVDQD010000001">
    <property type="protein sequence ID" value="MDR6238252.1"/>
    <property type="molecule type" value="Genomic_DNA"/>
</dbReference>
<evidence type="ECO:0000313" key="2">
    <source>
        <dbReference type="EMBL" id="MDR6238252.1"/>
    </source>
</evidence>
<reference evidence="2" key="1">
    <citation type="submission" date="2023-07" db="EMBL/GenBank/DDBJ databases">
        <title>Genomic Encyclopedia of Type Strains, Phase IV (KMG-IV): sequencing the most valuable type-strain genomes for metagenomic binning, comparative biology and taxonomic classification.</title>
        <authorList>
            <person name="Goeker M."/>
        </authorList>
    </citation>
    <scope>NUCLEOTIDE SEQUENCE</scope>
    <source>
        <strain evidence="2">DSM 26174</strain>
    </source>
</reference>
<dbReference type="PROSITE" id="PS00383">
    <property type="entry name" value="TYR_PHOSPHATASE_1"/>
    <property type="match status" value="1"/>
</dbReference>
<dbReference type="PROSITE" id="PS51257">
    <property type="entry name" value="PROKAR_LIPOPROTEIN"/>
    <property type="match status" value="1"/>
</dbReference>
<dbReference type="GO" id="GO:0004725">
    <property type="term" value="F:protein tyrosine phosphatase activity"/>
    <property type="evidence" value="ECO:0007669"/>
    <property type="project" value="UniProtKB-EC"/>
</dbReference>
<dbReference type="PANTHER" id="PTHR31126:SF1">
    <property type="entry name" value="TYROSINE SPECIFIC PROTEIN PHOSPHATASES DOMAIN-CONTAINING PROTEIN"/>
    <property type="match status" value="1"/>
</dbReference>
<accession>A0AAE3XKT0</accession>
<proteinExistence type="inferred from homology"/>
<sequence>MKKIKHFIKATLFIASLTACEQKKATKQASITETPQMENKTITYEHEACQDTFGIELPSNCDHITPPQKFDGLENFREIFISKNSEIKIKKGILFRSDAFYKLSTEDSIYLEGLEPKVIVDFRSEEEIIAYPDKKISSIQQIHHIKVGSDPSKFKDLIDNASKGKIRDLFINQEYAKVDSILKDLNINLRPLRKERYASFALNHNKAFGDFMRLLTDKNNFPIVFHCQGGKDRTGFASALILKTLGLSEQDILDDYLMTNFYGYENLKKAYATNIMSLRPTYGAHTEQIKSSFKAIEENYGTFDNYLSTGLHLTDEEVDAIRTNLLEVEL</sequence>
<keyword evidence="3" id="KW-1185">Reference proteome</keyword>
<dbReference type="AlphaFoldDB" id="A0AAE3XKT0"/>
<name>A0AAE3XKT0_9BACT</name>
<dbReference type="InterPro" id="IPR029021">
    <property type="entry name" value="Prot-tyrosine_phosphatase-like"/>
</dbReference>
<comment type="caution">
    <text evidence="2">The sequence shown here is derived from an EMBL/GenBank/DDBJ whole genome shotgun (WGS) entry which is preliminary data.</text>
</comment>
<comment type="similarity">
    <text evidence="1">Belongs to the protein-tyrosine phosphatase family.</text>
</comment>
<dbReference type="InterPro" id="IPR026893">
    <property type="entry name" value="Tyr/Ser_Pase_IphP-type"/>
</dbReference>
<dbReference type="EC" id="3.1.3.48" evidence="2"/>